<feature type="domain" description="DUF7907" evidence="2">
    <location>
        <begin position="24"/>
        <end position="203"/>
    </location>
</feature>
<reference evidence="3 4" key="1">
    <citation type="submission" date="2024-02" db="EMBL/GenBank/DDBJ databases">
        <title>De novo assembly and annotation of 12 fungi associated with fruit tree decline syndrome in Ontario, Canada.</title>
        <authorList>
            <person name="Sulman M."/>
            <person name="Ellouze W."/>
            <person name="Ilyukhin E."/>
        </authorList>
    </citation>
    <scope>NUCLEOTIDE SEQUENCE [LARGE SCALE GENOMIC DNA]</scope>
    <source>
        <strain evidence="3 4">M42-189</strain>
    </source>
</reference>
<evidence type="ECO:0000259" key="2">
    <source>
        <dbReference type="Pfam" id="PF25484"/>
    </source>
</evidence>
<sequence length="205" mass="22127">MKLTITTITLALAALTSAQYDVESKDFRLVLSSKNTTVNGQTLSACHTGAAIESLCLSGTPSTSKPDPIAAATFRFNTSSNVETPSDGDVPGILTYKLNATPPIPSSLEFFYDPTTNYALPLLFPGQGADTQTLAFDSKNLLNVQGYVNYKTSPPTAGNTTAYYRWYACQTYFSGYEYVNLVWALGEGKPETPGCAKVDVKRVFI</sequence>
<protein>
    <recommendedName>
        <fullName evidence="2">DUF7907 domain-containing protein</fullName>
    </recommendedName>
</protein>
<feature type="signal peptide" evidence="1">
    <location>
        <begin position="1"/>
        <end position="18"/>
    </location>
</feature>
<dbReference type="Pfam" id="PF25484">
    <property type="entry name" value="DUF7907"/>
    <property type="match status" value="1"/>
</dbReference>
<gene>
    <name evidence="3" type="ORF">SLS60_011673</name>
</gene>
<evidence type="ECO:0000313" key="4">
    <source>
        <dbReference type="Proteomes" id="UP001521785"/>
    </source>
</evidence>
<name>A0ABR3QIE6_9PLEO</name>
<dbReference type="InterPro" id="IPR057229">
    <property type="entry name" value="DUF7907"/>
</dbReference>
<keyword evidence="4" id="KW-1185">Reference proteome</keyword>
<evidence type="ECO:0000256" key="1">
    <source>
        <dbReference type="SAM" id="SignalP"/>
    </source>
</evidence>
<comment type="caution">
    <text evidence="3">The sequence shown here is derived from an EMBL/GenBank/DDBJ whole genome shotgun (WGS) entry which is preliminary data.</text>
</comment>
<proteinExistence type="predicted"/>
<evidence type="ECO:0000313" key="3">
    <source>
        <dbReference type="EMBL" id="KAL1591674.1"/>
    </source>
</evidence>
<dbReference type="EMBL" id="JAKJXO020000023">
    <property type="protein sequence ID" value="KAL1591674.1"/>
    <property type="molecule type" value="Genomic_DNA"/>
</dbReference>
<accession>A0ABR3QIE6</accession>
<organism evidence="3 4">
    <name type="scientific">Paraconiothyrium brasiliense</name>
    <dbReference type="NCBI Taxonomy" id="300254"/>
    <lineage>
        <taxon>Eukaryota</taxon>
        <taxon>Fungi</taxon>
        <taxon>Dikarya</taxon>
        <taxon>Ascomycota</taxon>
        <taxon>Pezizomycotina</taxon>
        <taxon>Dothideomycetes</taxon>
        <taxon>Pleosporomycetidae</taxon>
        <taxon>Pleosporales</taxon>
        <taxon>Massarineae</taxon>
        <taxon>Didymosphaeriaceae</taxon>
        <taxon>Paraconiothyrium</taxon>
    </lineage>
</organism>
<dbReference type="Proteomes" id="UP001521785">
    <property type="component" value="Unassembled WGS sequence"/>
</dbReference>
<keyword evidence="1" id="KW-0732">Signal</keyword>
<feature type="chain" id="PRO_5045554898" description="DUF7907 domain-containing protein" evidence="1">
    <location>
        <begin position="19"/>
        <end position="205"/>
    </location>
</feature>